<dbReference type="Proteomes" id="UP000289738">
    <property type="component" value="Chromosome B08"/>
</dbReference>
<evidence type="ECO:0000256" key="5">
    <source>
        <dbReference type="ARBA" id="ARBA00022475"/>
    </source>
</evidence>
<evidence type="ECO:0000256" key="1">
    <source>
        <dbReference type="ARBA" id="ARBA00004236"/>
    </source>
</evidence>
<comment type="caution">
    <text evidence="9">The sequence shown here is derived from an EMBL/GenBank/DDBJ whole genome shotgun (WGS) entry which is preliminary data.</text>
</comment>
<evidence type="ECO:0000256" key="7">
    <source>
        <dbReference type="ARBA" id="ARBA00023136"/>
    </source>
</evidence>
<dbReference type="EMBL" id="SDMP01000018">
    <property type="protein sequence ID" value="RYQ94396.1"/>
    <property type="molecule type" value="Genomic_DNA"/>
</dbReference>
<proteinExistence type="inferred from homology"/>
<dbReference type="GO" id="GO:0005901">
    <property type="term" value="C:caveola"/>
    <property type="evidence" value="ECO:0007669"/>
    <property type="project" value="UniProtKB-SubCell"/>
</dbReference>
<keyword evidence="10" id="KW-1185">Reference proteome</keyword>
<gene>
    <name evidence="9" type="ORF">Ahy_B08g089291</name>
</gene>
<dbReference type="CDD" id="cd03399">
    <property type="entry name" value="SPFH_flotillin"/>
    <property type="match status" value="1"/>
</dbReference>
<keyword evidence="7" id="KW-0472">Membrane</keyword>
<accession>A0A444XXQ6</accession>
<reference evidence="9 10" key="1">
    <citation type="submission" date="2019-01" db="EMBL/GenBank/DDBJ databases">
        <title>Sequencing of cultivated peanut Arachis hypogaea provides insights into genome evolution and oil improvement.</title>
        <authorList>
            <person name="Chen X."/>
        </authorList>
    </citation>
    <scope>NUCLEOTIDE SEQUENCE [LARGE SCALE GENOMIC DNA]</scope>
    <source>
        <strain evidence="10">cv. Fuhuasheng</strain>
        <tissue evidence="9">Leaves</tissue>
    </source>
</reference>
<comment type="similarity">
    <text evidence="3">Belongs to the band 7/mec-2 family. Flotillin subfamily.</text>
</comment>
<evidence type="ECO:0000259" key="8">
    <source>
        <dbReference type="Pfam" id="PF01145"/>
    </source>
</evidence>
<comment type="subcellular location">
    <subcellularLocation>
        <location evidence="1">Cell membrane</location>
    </subcellularLocation>
    <subcellularLocation>
        <location evidence="2">Membrane</location>
        <location evidence="2">Caveola</location>
    </subcellularLocation>
</comment>
<organism evidence="9 10">
    <name type="scientific">Arachis hypogaea</name>
    <name type="common">Peanut</name>
    <dbReference type="NCBI Taxonomy" id="3818"/>
    <lineage>
        <taxon>Eukaryota</taxon>
        <taxon>Viridiplantae</taxon>
        <taxon>Streptophyta</taxon>
        <taxon>Embryophyta</taxon>
        <taxon>Tracheophyta</taxon>
        <taxon>Spermatophyta</taxon>
        <taxon>Magnoliopsida</taxon>
        <taxon>eudicotyledons</taxon>
        <taxon>Gunneridae</taxon>
        <taxon>Pentapetalae</taxon>
        <taxon>rosids</taxon>
        <taxon>fabids</taxon>
        <taxon>Fabales</taxon>
        <taxon>Fabaceae</taxon>
        <taxon>Papilionoideae</taxon>
        <taxon>50 kb inversion clade</taxon>
        <taxon>dalbergioids sensu lato</taxon>
        <taxon>Dalbergieae</taxon>
        <taxon>Pterocarpus clade</taxon>
        <taxon>Arachis</taxon>
    </lineage>
</organism>
<keyword evidence="5" id="KW-1003">Cell membrane</keyword>
<evidence type="ECO:0000256" key="6">
    <source>
        <dbReference type="ARBA" id="ARBA00023054"/>
    </source>
</evidence>
<name>A0A444XXQ6_ARAHY</name>
<dbReference type="PANTHER" id="PTHR13806">
    <property type="entry name" value="FLOTILLIN-RELATED"/>
    <property type="match status" value="1"/>
</dbReference>
<evidence type="ECO:0000256" key="4">
    <source>
        <dbReference type="ARBA" id="ARBA00022458"/>
    </source>
</evidence>
<dbReference type="InterPro" id="IPR036013">
    <property type="entry name" value="Band_7/SPFH_dom_sf"/>
</dbReference>
<dbReference type="SUPFAM" id="SSF117892">
    <property type="entry name" value="Band 7/SPFH domain"/>
    <property type="match status" value="1"/>
</dbReference>
<dbReference type="Gene3D" id="3.30.479.30">
    <property type="entry name" value="Band 7 domain"/>
    <property type="match status" value="1"/>
</dbReference>
<feature type="domain" description="Band 7" evidence="8">
    <location>
        <begin position="5"/>
        <end position="185"/>
    </location>
</feature>
<evidence type="ECO:0000313" key="10">
    <source>
        <dbReference type="Proteomes" id="UP000289738"/>
    </source>
</evidence>
<protein>
    <recommendedName>
        <fullName evidence="8">Band 7 domain-containing protein</fullName>
    </recommendedName>
</protein>
<evidence type="ECO:0000256" key="3">
    <source>
        <dbReference type="ARBA" id="ARBA00007161"/>
    </source>
</evidence>
<evidence type="ECO:0000256" key="2">
    <source>
        <dbReference type="ARBA" id="ARBA00004345"/>
    </source>
</evidence>
<dbReference type="PANTHER" id="PTHR13806:SF31">
    <property type="entry name" value="FLOTILLIN-LIKE PROTEIN 1-RELATED"/>
    <property type="match status" value="1"/>
</dbReference>
<sequence length="1016" mass="112865">MKFKVANASEYLVITGAGIKDVKLAKKAWVLPWQSCTTLDLSPVNYTFELQAMSAEKLPFKLPSVFTIGPRVDDHECLLKYAKLLSSHDKLSNDVNDLVQGVIEGETRVLAASMTMDQIFRGTKEFKQGVFEKVQLELNQFGLLIYNANVKQLVDVPGHEYFSYLGKKTQMEAANQAKVDVAEAKKKGEVGAKLREGETLQNAAKIDAETKIIATQKKGEGDKEEINVRTSVKVFENLKEAEVAEANAELARKKAEWSKVAKLAEMETTKAVSLREAELQGEVERMNAKAKTEKLRADYLTKASVEYETKVQMELNQFGLLIYNANVKQLVDVPGHEYFSYLGKKTQMEAANQAKVDVAEAKKKGEVGAKLREGETLQNAAKIDAETKIIATQKKGEGDKEEIKVRTSVKVFENSKEAEVAEANAELARKKAEWSKVAKLAEMEARKAVSLREAELQGEVERMNAKARTEKLRADYLTQASVQYETKAQEANWELYKKQKEAEAVLFQKEKEAEAQKKLAEAEFFARQQAADAQLYAKKKEAEGLMALGKAQGAYLKTLHEALGGNYAALRDYLMIERGMYQEIARINGDAVRGLKPNISIWTNGNGEGGDGGSALKEVAGVYKMLPPLFKTVEEQTGMLPPAWMGTLPQKKADQASLKVKYRVFEKVQLELNQFGLLIYNANVKQLVDVPGHEYFSYLGKKTQMEAANQAKVDVAEAKKKGEVGSKLREGETLQNAAKIDAETKIIATQKKGEGDKEEIKVRTSVKVFENSKEAEVAEANAELARKKAEWSKVAKLAEMEARKAVSLREAELQGEVERMNAKARTEKLRADYLTQASVQYETKAQEANWELYKKQKEAEAVLFQKEKEAEAQKKLAEAEFFARQQAADAQLYAKKKEAEGLMALGKAQGAYLKTLHEALGGNYAALRDYLMIERGMYQEIARINGDAVRGLKPNISIWTNGNGEGGDGGSALKEVAGVYKMLPPLFKTVEEQTGMLPPAWMGTLPQKKADQASLK</sequence>
<dbReference type="Pfam" id="PF01145">
    <property type="entry name" value="Band_7"/>
    <property type="match status" value="1"/>
</dbReference>
<evidence type="ECO:0000313" key="9">
    <source>
        <dbReference type="EMBL" id="RYQ94396.1"/>
    </source>
</evidence>
<keyword evidence="6" id="KW-0175">Coiled coil</keyword>
<dbReference type="GO" id="GO:0009877">
    <property type="term" value="P:nodulation"/>
    <property type="evidence" value="ECO:0007669"/>
    <property type="project" value="UniProtKB-KW"/>
</dbReference>
<dbReference type="InterPro" id="IPR001107">
    <property type="entry name" value="Band_7"/>
</dbReference>
<keyword evidence="4" id="KW-0536">Nodulation</keyword>
<dbReference type="InterPro" id="IPR027705">
    <property type="entry name" value="Flotillin_fam"/>
</dbReference>
<dbReference type="AlphaFoldDB" id="A0A444XXQ6"/>